<evidence type="ECO:0000313" key="1">
    <source>
        <dbReference type="EMBL" id="KAK8897355.1"/>
    </source>
</evidence>
<dbReference type="Proteomes" id="UP001470230">
    <property type="component" value="Unassembled WGS sequence"/>
</dbReference>
<dbReference type="EMBL" id="JAPFFF010000002">
    <property type="protein sequence ID" value="KAK8897355.1"/>
    <property type="molecule type" value="Genomic_DNA"/>
</dbReference>
<comment type="caution">
    <text evidence="1">The sequence shown here is derived from an EMBL/GenBank/DDBJ whole genome shotgun (WGS) entry which is preliminary data.</text>
</comment>
<evidence type="ECO:0000313" key="2">
    <source>
        <dbReference type="Proteomes" id="UP001470230"/>
    </source>
</evidence>
<protein>
    <submittedName>
        <fullName evidence="1">Uncharacterized protein</fullName>
    </submittedName>
</protein>
<proteinExistence type="predicted"/>
<accession>A0ABR2L1X6</accession>
<name>A0ABR2L1X6_9EUKA</name>
<keyword evidence="2" id="KW-1185">Reference proteome</keyword>
<gene>
    <name evidence="1" type="ORF">M9Y10_015299</name>
</gene>
<reference evidence="1 2" key="1">
    <citation type="submission" date="2024-04" db="EMBL/GenBank/DDBJ databases">
        <title>Tritrichomonas musculus Genome.</title>
        <authorList>
            <person name="Alves-Ferreira E."/>
            <person name="Grigg M."/>
            <person name="Lorenzi H."/>
            <person name="Galac M."/>
        </authorList>
    </citation>
    <scope>NUCLEOTIDE SEQUENCE [LARGE SCALE GENOMIC DNA]</scope>
    <source>
        <strain evidence="1 2">EAF2021</strain>
    </source>
</reference>
<organism evidence="1 2">
    <name type="scientific">Tritrichomonas musculus</name>
    <dbReference type="NCBI Taxonomy" id="1915356"/>
    <lineage>
        <taxon>Eukaryota</taxon>
        <taxon>Metamonada</taxon>
        <taxon>Parabasalia</taxon>
        <taxon>Tritrichomonadida</taxon>
        <taxon>Tritrichomonadidae</taxon>
        <taxon>Tritrichomonas</taxon>
    </lineage>
</organism>
<sequence>MQFHAIRFLLGEELNGNFYEVSSIEEALSLLNTEHENVGVKYLSENLLEFVERGGARHVSEEKIISIFEEYNSEEKSEEEKRRILTKLKEEAETEIVIDFILRMRIRETANIDFLKEIIEYILEHLDDDVLRSDFNRVREFIGDLFGIKLKMTNEKSKNKGTVREVKFKGEDLSEIISEPKRIDGEDLEGSGSLKLTGGGYPQHSYPLTNLI</sequence>